<keyword evidence="1" id="KW-0812">Transmembrane</keyword>
<dbReference type="AlphaFoldDB" id="A0A5D2RZJ9"/>
<evidence type="ECO:0000313" key="2">
    <source>
        <dbReference type="EMBL" id="TYI45996.1"/>
    </source>
</evidence>
<organism evidence="2 3">
    <name type="scientific">Gossypium mustelinum</name>
    <name type="common">Cotton</name>
    <name type="synonym">Gossypium caicoense</name>
    <dbReference type="NCBI Taxonomy" id="34275"/>
    <lineage>
        <taxon>Eukaryota</taxon>
        <taxon>Viridiplantae</taxon>
        <taxon>Streptophyta</taxon>
        <taxon>Embryophyta</taxon>
        <taxon>Tracheophyta</taxon>
        <taxon>Spermatophyta</taxon>
        <taxon>Magnoliopsida</taxon>
        <taxon>eudicotyledons</taxon>
        <taxon>Gunneridae</taxon>
        <taxon>Pentapetalae</taxon>
        <taxon>rosids</taxon>
        <taxon>malvids</taxon>
        <taxon>Malvales</taxon>
        <taxon>Malvaceae</taxon>
        <taxon>Malvoideae</taxon>
        <taxon>Gossypium</taxon>
    </lineage>
</organism>
<dbReference type="PANTHER" id="PTHR33728">
    <property type="entry name" value="CTTNBP 2 AMINO-TERMINAL-LIKE PROTEIN"/>
    <property type="match status" value="1"/>
</dbReference>
<protein>
    <submittedName>
        <fullName evidence="2">Uncharacterized protein</fullName>
    </submittedName>
</protein>
<gene>
    <name evidence="2" type="ORF">E1A91_D13G075700v1</name>
</gene>
<dbReference type="Proteomes" id="UP000323597">
    <property type="component" value="Chromosome D13"/>
</dbReference>
<dbReference type="PANTHER" id="PTHR33728:SF21">
    <property type="entry name" value="TRANSMEMBRANE PROTEIN"/>
    <property type="match status" value="1"/>
</dbReference>
<sequence>MGGEYFWETVPPTATVDPLSLEREEHWRRFDNSVNAVSFGFVATAILISMFLVMAIFERFLRPTSDTSTTPNDLESHNIFNAKLNCPSPKS</sequence>
<keyword evidence="1" id="KW-0472">Membrane</keyword>
<proteinExistence type="predicted"/>
<reference evidence="2 3" key="1">
    <citation type="submission" date="2019-07" db="EMBL/GenBank/DDBJ databases">
        <title>WGS assembly of Gossypium mustelinum.</title>
        <authorList>
            <person name="Chen Z.J."/>
            <person name="Sreedasyam A."/>
            <person name="Ando A."/>
            <person name="Song Q."/>
            <person name="De L."/>
            <person name="Hulse-Kemp A."/>
            <person name="Ding M."/>
            <person name="Ye W."/>
            <person name="Kirkbride R."/>
            <person name="Jenkins J."/>
            <person name="Plott C."/>
            <person name="Lovell J."/>
            <person name="Lin Y.-M."/>
            <person name="Vaughn R."/>
            <person name="Liu B."/>
            <person name="Li W."/>
            <person name="Simpson S."/>
            <person name="Scheffler B."/>
            <person name="Saski C."/>
            <person name="Grover C."/>
            <person name="Hu G."/>
            <person name="Conover J."/>
            <person name="Carlson J."/>
            <person name="Shu S."/>
            <person name="Boston L."/>
            <person name="Williams M."/>
            <person name="Peterson D."/>
            <person name="Mcgee K."/>
            <person name="Jones D."/>
            <person name="Wendel J."/>
            <person name="Stelly D."/>
            <person name="Grimwood J."/>
            <person name="Schmutz J."/>
        </authorList>
    </citation>
    <scope>NUCLEOTIDE SEQUENCE [LARGE SCALE GENOMIC DNA]</scope>
    <source>
        <strain evidence="2">1408120.09</strain>
    </source>
</reference>
<feature type="transmembrane region" description="Helical" evidence="1">
    <location>
        <begin position="36"/>
        <end position="57"/>
    </location>
</feature>
<keyword evidence="3" id="KW-1185">Reference proteome</keyword>
<name>A0A5D2RZJ9_GOSMU</name>
<evidence type="ECO:0000313" key="3">
    <source>
        <dbReference type="Proteomes" id="UP000323597"/>
    </source>
</evidence>
<accession>A0A5D2RZJ9</accession>
<evidence type="ECO:0000256" key="1">
    <source>
        <dbReference type="SAM" id="Phobius"/>
    </source>
</evidence>
<keyword evidence="1" id="KW-1133">Transmembrane helix</keyword>
<dbReference type="EMBL" id="CM017661">
    <property type="protein sequence ID" value="TYI45996.1"/>
    <property type="molecule type" value="Genomic_DNA"/>
</dbReference>